<dbReference type="Proteomes" id="UP000027265">
    <property type="component" value="Unassembled WGS sequence"/>
</dbReference>
<dbReference type="AlphaFoldDB" id="A0A067QR59"/>
<dbReference type="EMBL" id="KL197709">
    <property type="protein sequence ID" value="KDQ65201.1"/>
    <property type="molecule type" value="Genomic_DNA"/>
</dbReference>
<accession>A0A067QR59</accession>
<dbReference type="HOGENOM" id="CLU_143913_1_0_1"/>
<dbReference type="OrthoDB" id="3044295at2759"/>
<name>A0A067QR59_9AGAM</name>
<keyword evidence="2" id="KW-1185">Reference proteome</keyword>
<protein>
    <submittedName>
        <fullName evidence="1">Uncharacterized protein</fullName>
    </submittedName>
</protein>
<gene>
    <name evidence="1" type="ORF">JAAARDRAFT_116306</name>
</gene>
<proteinExistence type="predicted"/>
<evidence type="ECO:0000313" key="1">
    <source>
        <dbReference type="EMBL" id="KDQ65201.1"/>
    </source>
</evidence>
<organism evidence="1 2">
    <name type="scientific">Jaapia argillacea MUCL 33604</name>
    <dbReference type="NCBI Taxonomy" id="933084"/>
    <lineage>
        <taxon>Eukaryota</taxon>
        <taxon>Fungi</taxon>
        <taxon>Dikarya</taxon>
        <taxon>Basidiomycota</taxon>
        <taxon>Agaricomycotina</taxon>
        <taxon>Agaricomycetes</taxon>
        <taxon>Agaricomycetidae</taxon>
        <taxon>Jaapiales</taxon>
        <taxon>Jaapiaceae</taxon>
        <taxon>Jaapia</taxon>
    </lineage>
</organism>
<evidence type="ECO:0000313" key="2">
    <source>
        <dbReference type="Proteomes" id="UP000027265"/>
    </source>
</evidence>
<sequence>VLDFGDFERAFLRLQEEVVLFQDFHDLVEYFAVFCHVLREDQYVFVHHCLEGCWRVGESEEHYAGFVQSAVGFKGCLPFIPLFDPYIVISPS</sequence>
<reference evidence="2" key="1">
    <citation type="journal article" date="2014" name="Proc. Natl. Acad. Sci. U.S.A.">
        <title>Extensive sampling of basidiomycete genomes demonstrates inadequacy of the white-rot/brown-rot paradigm for wood decay fungi.</title>
        <authorList>
            <person name="Riley R."/>
            <person name="Salamov A.A."/>
            <person name="Brown D.W."/>
            <person name="Nagy L.G."/>
            <person name="Floudas D."/>
            <person name="Held B.W."/>
            <person name="Levasseur A."/>
            <person name="Lombard V."/>
            <person name="Morin E."/>
            <person name="Otillar R."/>
            <person name="Lindquist E.A."/>
            <person name="Sun H."/>
            <person name="LaButti K.M."/>
            <person name="Schmutz J."/>
            <person name="Jabbour D."/>
            <person name="Luo H."/>
            <person name="Baker S.E."/>
            <person name="Pisabarro A.G."/>
            <person name="Walton J.D."/>
            <person name="Blanchette R.A."/>
            <person name="Henrissat B."/>
            <person name="Martin F."/>
            <person name="Cullen D."/>
            <person name="Hibbett D.S."/>
            <person name="Grigoriev I.V."/>
        </authorList>
    </citation>
    <scope>NUCLEOTIDE SEQUENCE [LARGE SCALE GENOMIC DNA]</scope>
    <source>
        <strain evidence="2">MUCL 33604</strain>
    </source>
</reference>
<feature type="non-terminal residue" evidence="1">
    <location>
        <position position="1"/>
    </location>
</feature>
<dbReference type="InParanoid" id="A0A067QR59"/>